<dbReference type="GeneID" id="61297966"/>
<organism evidence="1 2">
    <name type="scientific">Moritella viscosa</name>
    <dbReference type="NCBI Taxonomy" id="80854"/>
    <lineage>
        <taxon>Bacteria</taxon>
        <taxon>Pseudomonadati</taxon>
        <taxon>Pseudomonadota</taxon>
        <taxon>Gammaproteobacteria</taxon>
        <taxon>Alteromonadales</taxon>
        <taxon>Moritellaceae</taxon>
        <taxon>Moritella</taxon>
    </lineage>
</organism>
<dbReference type="Proteomes" id="UP000182660">
    <property type="component" value="Unassembled WGS sequence"/>
</dbReference>
<protein>
    <recommendedName>
        <fullName evidence="3">CHAT domain-containing protein</fullName>
    </recommendedName>
</protein>
<name>A0ABY1HI26_9GAMM</name>
<evidence type="ECO:0000313" key="2">
    <source>
        <dbReference type="Proteomes" id="UP000182660"/>
    </source>
</evidence>
<dbReference type="EMBL" id="FPLJ01000089">
    <property type="protein sequence ID" value="SGZ00113.1"/>
    <property type="molecule type" value="Genomic_DNA"/>
</dbReference>
<comment type="caution">
    <text evidence="1">The sequence shown here is derived from an EMBL/GenBank/DDBJ whole genome shotgun (WGS) entry which is preliminary data.</text>
</comment>
<reference evidence="1 2" key="1">
    <citation type="submission" date="2016-11" db="EMBL/GenBank/DDBJ databases">
        <authorList>
            <person name="Klemetsen T."/>
        </authorList>
    </citation>
    <scope>NUCLEOTIDE SEQUENCE [LARGE SCALE GENOMIC DNA]</scope>
    <source>
        <strain evidence="1">MT 2528</strain>
    </source>
</reference>
<gene>
    <name evidence="1" type="ORF">MT2528_3975</name>
</gene>
<keyword evidence="2" id="KW-1185">Reference proteome</keyword>
<proteinExistence type="predicted"/>
<sequence length="279" mass="32061">MELDSSFVMNGIILITSDRKNDGGNTRRLDEELQGITTNEDFIYWHEEIPSKHHFIMYMEEVKRLVKDEGFRPILHFHMHGGKELGLEIGVSNEFISWSELSEILREINILLKNDLCVVSTACHAYNLISEITITKPVPYFCLIAALDTVSFGYIDDNASKFYRKLFVSGSLRAAYTDINDMFEYFHSEKLLIVTLAKYIILKCKGKEKDKRKEALLTSAIESGMPNDPASLKELRLIIKEHIKPEQALLTRYIEQFLVGKLISITIDEVLDLIESRHA</sequence>
<evidence type="ECO:0008006" key="3">
    <source>
        <dbReference type="Google" id="ProtNLM"/>
    </source>
</evidence>
<dbReference type="RefSeq" id="WP_075473497.1">
    <property type="nucleotide sequence ID" value="NZ_CAWQZC010000007.1"/>
</dbReference>
<evidence type="ECO:0000313" key="1">
    <source>
        <dbReference type="EMBL" id="SGZ00113.1"/>
    </source>
</evidence>
<accession>A0ABY1HI26</accession>